<evidence type="ECO:0000313" key="1">
    <source>
        <dbReference type="EMBL" id="CCX33447.1"/>
    </source>
</evidence>
<dbReference type="AlphaFoldDB" id="U4LPE2"/>
<accession>U4LPE2</accession>
<proteinExistence type="predicted"/>
<evidence type="ECO:0000313" key="2">
    <source>
        <dbReference type="Proteomes" id="UP000018144"/>
    </source>
</evidence>
<organism evidence="1 2">
    <name type="scientific">Pyronema omphalodes (strain CBS 100304)</name>
    <name type="common">Pyronema confluens</name>
    <dbReference type="NCBI Taxonomy" id="1076935"/>
    <lineage>
        <taxon>Eukaryota</taxon>
        <taxon>Fungi</taxon>
        <taxon>Dikarya</taxon>
        <taxon>Ascomycota</taxon>
        <taxon>Pezizomycotina</taxon>
        <taxon>Pezizomycetes</taxon>
        <taxon>Pezizales</taxon>
        <taxon>Pyronemataceae</taxon>
        <taxon>Pyronema</taxon>
    </lineage>
</organism>
<dbReference type="EMBL" id="HF936091">
    <property type="protein sequence ID" value="CCX33447.1"/>
    <property type="molecule type" value="Genomic_DNA"/>
</dbReference>
<keyword evidence="2" id="KW-1185">Reference proteome</keyword>
<sequence>MIFDTIRWNLVKSWRGLARTSPSETLAKSIIFRRILDPSFQKRHWLIAERRRPMMPGLEETIPLWFQKQTNALLRRDRWYLHRSLLGWHMYSTNHSKSVGER</sequence>
<reference evidence="1 2" key="1">
    <citation type="journal article" date="2013" name="PLoS Genet.">
        <title>The genome and development-dependent transcriptomes of Pyronema confluens: a window into fungal evolution.</title>
        <authorList>
            <person name="Traeger S."/>
            <person name="Altegoer F."/>
            <person name="Freitag M."/>
            <person name="Gabaldon T."/>
            <person name="Kempken F."/>
            <person name="Kumar A."/>
            <person name="Marcet-Houben M."/>
            <person name="Poggeler S."/>
            <person name="Stajich J.E."/>
            <person name="Nowrousian M."/>
        </authorList>
    </citation>
    <scope>NUCLEOTIDE SEQUENCE [LARGE SCALE GENOMIC DNA]</scope>
    <source>
        <strain evidence="2">CBS 100304</strain>
        <tissue evidence="1">Vegetative mycelium</tissue>
    </source>
</reference>
<protein>
    <submittedName>
        <fullName evidence="1">Uncharacterized protein</fullName>
    </submittedName>
</protein>
<gene>
    <name evidence="1" type="ORF">PCON_01157</name>
</gene>
<name>U4LPE2_PYROM</name>
<dbReference type="Proteomes" id="UP000018144">
    <property type="component" value="Unassembled WGS sequence"/>
</dbReference>